<dbReference type="VEuPathDB" id="VectorBase:PPAI008138"/>
<protein>
    <submittedName>
        <fullName evidence="1">Uncharacterized protein</fullName>
    </submittedName>
</protein>
<dbReference type="Proteomes" id="UP000092462">
    <property type="component" value="Unassembled WGS sequence"/>
</dbReference>
<evidence type="ECO:0000313" key="2">
    <source>
        <dbReference type="Proteomes" id="UP000092462"/>
    </source>
</evidence>
<organism evidence="1 2">
    <name type="scientific">Phlebotomus papatasi</name>
    <name type="common">Sandfly</name>
    <dbReference type="NCBI Taxonomy" id="29031"/>
    <lineage>
        <taxon>Eukaryota</taxon>
        <taxon>Metazoa</taxon>
        <taxon>Ecdysozoa</taxon>
        <taxon>Arthropoda</taxon>
        <taxon>Hexapoda</taxon>
        <taxon>Insecta</taxon>
        <taxon>Pterygota</taxon>
        <taxon>Neoptera</taxon>
        <taxon>Endopterygota</taxon>
        <taxon>Diptera</taxon>
        <taxon>Nematocera</taxon>
        <taxon>Psychodoidea</taxon>
        <taxon>Psychodidae</taxon>
        <taxon>Phlebotomus</taxon>
        <taxon>Phlebotomus</taxon>
    </lineage>
</organism>
<proteinExistence type="predicted"/>
<accession>A0A1B0DJ01</accession>
<dbReference type="EnsemblMetazoa" id="PPAI008138-RA">
    <property type="protein sequence ID" value="PPAI008138-PA"/>
    <property type="gene ID" value="PPAI008138"/>
</dbReference>
<sequence length="99" mass="11128">FVWKFVKIVKEIVWKNVSELAYRVRLCQGNVSQEGEGRYSVWNSRIPDTHLNAIASLKDTLLSISPAHCLSPRCGGPESEGEIPLMSPPSHSYKSEKDQ</sequence>
<name>A0A1B0DJ01_PHLPP</name>
<dbReference type="AlphaFoldDB" id="A0A1B0DJ01"/>
<dbReference type="EMBL" id="AJVK01063480">
    <property type="status" value="NOT_ANNOTATED_CDS"/>
    <property type="molecule type" value="Genomic_DNA"/>
</dbReference>
<reference evidence="1" key="1">
    <citation type="submission" date="2022-08" db="UniProtKB">
        <authorList>
            <consortium name="EnsemblMetazoa"/>
        </authorList>
    </citation>
    <scope>IDENTIFICATION</scope>
    <source>
        <strain evidence="1">Israel</strain>
    </source>
</reference>
<evidence type="ECO:0000313" key="1">
    <source>
        <dbReference type="EnsemblMetazoa" id="PPAI008138-PA"/>
    </source>
</evidence>
<keyword evidence="2" id="KW-1185">Reference proteome</keyword>